<gene>
    <name evidence="8" type="primary">tepsin</name>
</gene>
<dbReference type="InterPro" id="IPR013809">
    <property type="entry name" value="ENTH"/>
</dbReference>
<dbReference type="Pfam" id="PF25827">
    <property type="entry name" value="TVHS-like"/>
    <property type="match status" value="1"/>
</dbReference>
<dbReference type="Pfam" id="PF01417">
    <property type="entry name" value="ENTH"/>
    <property type="match status" value="1"/>
</dbReference>
<dbReference type="Proteomes" id="UP000694568">
    <property type="component" value="Unplaced"/>
</dbReference>
<dbReference type="InterPro" id="IPR058028">
    <property type="entry name" value="Tepsin_VHS/ENTH-like"/>
</dbReference>
<feature type="compositionally biased region" description="Low complexity" evidence="5">
    <location>
        <begin position="191"/>
        <end position="207"/>
    </location>
</feature>
<dbReference type="GeneTree" id="ENSGT00390000015076"/>
<dbReference type="InterPro" id="IPR008942">
    <property type="entry name" value="ENTH_VHS"/>
</dbReference>
<evidence type="ECO:0000256" key="2">
    <source>
        <dbReference type="ARBA" id="ARBA00004601"/>
    </source>
</evidence>
<evidence type="ECO:0000256" key="3">
    <source>
        <dbReference type="ARBA" id="ARBA00023034"/>
    </source>
</evidence>
<reference evidence="8" key="1">
    <citation type="submission" date="2025-08" db="UniProtKB">
        <authorList>
            <consortium name="Ensembl"/>
        </authorList>
    </citation>
    <scope>IDENTIFICATION</scope>
</reference>
<feature type="compositionally biased region" description="Polar residues" evidence="5">
    <location>
        <begin position="208"/>
        <end position="227"/>
    </location>
</feature>
<comment type="subcellular location">
    <subcellularLocation>
        <location evidence="1">Cytoplasmic vesicle</location>
    </subcellularLocation>
    <subcellularLocation>
        <location evidence="2">Golgi apparatus</location>
        <location evidence="2">trans-Golgi network</location>
    </subcellularLocation>
</comment>
<dbReference type="AlphaFoldDB" id="A0A8D0A0E2"/>
<evidence type="ECO:0000256" key="1">
    <source>
        <dbReference type="ARBA" id="ARBA00004541"/>
    </source>
</evidence>
<feature type="compositionally biased region" description="Basic and acidic residues" evidence="5">
    <location>
        <begin position="455"/>
        <end position="475"/>
    </location>
</feature>
<dbReference type="Ensembl" id="ENSSLUT00000050379.1">
    <property type="protein sequence ID" value="ENSSLUP00000048912.1"/>
    <property type="gene ID" value="ENSSLUG00000021377.1"/>
</dbReference>
<proteinExistence type="predicted"/>
<feature type="region of interest" description="Disordered" evidence="5">
    <location>
        <begin position="189"/>
        <end position="232"/>
    </location>
</feature>
<dbReference type="GO" id="GO:0032588">
    <property type="term" value="C:trans-Golgi network membrane"/>
    <property type="evidence" value="ECO:0007669"/>
    <property type="project" value="TreeGrafter"/>
</dbReference>
<dbReference type="SUPFAM" id="SSF48464">
    <property type="entry name" value="ENTH/VHS domain"/>
    <property type="match status" value="1"/>
</dbReference>
<organism evidence="8 9">
    <name type="scientific">Sander lucioperca</name>
    <name type="common">Pike-perch</name>
    <name type="synonym">Perca lucioperca</name>
    <dbReference type="NCBI Taxonomy" id="283035"/>
    <lineage>
        <taxon>Eukaryota</taxon>
        <taxon>Metazoa</taxon>
        <taxon>Chordata</taxon>
        <taxon>Craniata</taxon>
        <taxon>Vertebrata</taxon>
        <taxon>Euteleostomi</taxon>
        <taxon>Actinopterygii</taxon>
        <taxon>Neopterygii</taxon>
        <taxon>Teleostei</taxon>
        <taxon>Neoteleostei</taxon>
        <taxon>Acanthomorphata</taxon>
        <taxon>Eupercaria</taxon>
        <taxon>Perciformes</taxon>
        <taxon>Percoidei</taxon>
        <taxon>Percidae</taxon>
        <taxon>Luciopercinae</taxon>
        <taxon>Sander</taxon>
    </lineage>
</organism>
<evidence type="ECO:0000259" key="7">
    <source>
        <dbReference type="Pfam" id="PF25827"/>
    </source>
</evidence>
<evidence type="ECO:0000313" key="9">
    <source>
        <dbReference type="Proteomes" id="UP000694568"/>
    </source>
</evidence>
<evidence type="ECO:0000259" key="6">
    <source>
        <dbReference type="Pfam" id="PF01417"/>
    </source>
</evidence>
<feature type="domain" description="ENTH" evidence="6">
    <location>
        <begin position="18"/>
        <end position="122"/>
    </location>
</feature>
<dbReference type="PANTHER" id="PTHR21514:SF0">
    <property type="entry name" value="AP-4 COMPLEX ACCESSORY SUBUNIT TEPSIN"/>
    <property type="match status" value="1"/>
</dbReference>
<dbReference type="CDD" id="cd03572">
    <property type="entry name" value="ENTH_like_Tepsin"/>
    <property type="match status" value="1"/>
</dbReference>
<dbReference type="InterPro" id="IPR039273">
    <property type="entry name" value="TEPSIN"/>
</dbReference>
<dbReference type="Gene3D" id="1.25.40.90">
    <property type="match status" value="1"/>
</dbReference>
<keyword evidence="4" id="KW-0968">Cytoplasmic vesicle</keyword>
<evidence type="ECO:0000256" key="4">
    <source>
        <dbReference type="ARBA" id="ARBA00023329"/>
    </source>
</evidence>
<keyword evidence="9" id="KW-1185">Reference proteome</keyword>
<sequence>MATFLERLAFLQKVPTLMKATADDENPCPGYLFQEIGKISHESSGCGQCLLEYLLERLQVESCHVKLKVLKIFVHLCGHGSNHFLTELRRNSTFLQQASVYSGPPDPIHGTALYQKVRNTAQVRATVKLYFIIMSVLYLWQLGNQFVPFFSICRKWPGCFSQIQFRPKVASPPLTQRCPGQVGGGWEEADSCNSSSHNSSQDTTTNSRASVGSKSAGTGSHSGASRESSGDLSERVEALQLGDCGQEMALISRLTEGSRVFLSREESQHFIKECSILNCEVVVELLSSKLQDPSNTVKMRALCAESCLMTSDLLSLEQMFGATHRRLRQLSDGAPGPVANKATKVRERNKEKPTHMVKTDRTELDNTQNEGVFFFNFITSYQILRQFKALMGGSVHAPRQDTANSSHQATTNQLPTSTYSDPLRPAYSADNTNHNHYQPDIPPNYPSSPCGLALDQRDSSGELMNDGHEEKRSPNLRELLQNQVEPVKTAKFKFVAEESEPNADRSSSPPAEPQGGQPCPSKLSLFSGMELVTKGKPLCKRETSQTETDTMGYSLRENPAGHNSIGISETSDDAPLICNSVACDSSQPVSAFSFLNF</sequence>
<name>A0A8D0A0E2_SANLU</name>
<feature type="region of interest" description="Disordered" evidence="5">
    <location>
        <begin position="396"/>
        <end position="478"/>
    </location>
</feature>
<feature type="compositionally biased region" description="Polar residues" evidence="5">
    <location>
        <begin position="401"/>
        <end position="420"/>
    </location>
</feature>
<feature type="region of interest" description="Disordered" evidence="5">
    <location>
        <begin position="496"/>
        <end position="523"/>
    </location>
</feature>
<evidence type="ECO:0000256" key="5">
    <source>
        <dbReference type="SAM" id="MobiDB-lite"/>
    </source>
</evidence>
<dbReference type="InterPro" id="IPR035802">
    <property type="entry name" value="ENTH/VHS_tepsin"/>
</dbReference>
<keyword evidence="3" id="KW-0333">Golgi apparatus</keyword>
<accession>A0A8D0A0E2</accession>
<dbReference type="PANTHER" id="PTHR21514">
    <property type="entry name" value="AP-4 COMPLEX ACCESSORY SUBUNIT TEPSIN"/>
    <property type="match status" value="1"/>
</dbReference>
<evidence type="ECO:0000313" key="8">
    <source>
        <dbReference type="Ensembl" id="ENSSLUP00000048912.1"/>
    </source>
</evidence>
<protein>
    <submittedName>
        <fullName evidence="8">TEPSIN adaptor related protein complex 4 accessory protein</fullName>
    </submittedName>
</protein>
<dbReference type="GO" id="GO:0031410">
    <property type="term" value="C:cytoplasmic vesicle"/>
    <property type="evidence" value="ECO:0007669"/>
    <property type="project" value="UniProtKB-SubCell"/>
</dbReference>
<feature type="domain" description="AP-4 complex accessory subunit Tepsin VHS/ENTH-like" evidence="7">
    <location>
        <begin position="246"/>
        <end position="345"/>
    </location>
</feature>
<reference evidence="8" key="2">
    <citation type="submission" date="2025-09" db="UniProtKB">
        <authorList>
            <consortium name="Ensembl"/>
        </authorList>
    </citation>
    <scope>IDENTIFICATION</scope>
</reference>